<evidence type="ECO:0000256" key="5">
    <source>
        <dbReference type="ARBA" id="ARBA00023098"/>
    </source>
</evidence>
<dbReference type="STRING" id="6265.A0A0B2VME7"/>
<dbReference type="OMA" id="ISQVTMS"/>
<dbReference type="Pfam" id="PF04916">
    <property type="entry name" value="Phospholip_B"/>
    <property type="match status" value="1"/>
</dbReference>
<keyword evidence="2 7" id="KW-0732">Signal</keyword>
<evidence type="ECO:0000256" key="4">
    <source>
        <dbReference type="ARBA" id="ARBA00022963"/>
    </source>
</evidence>
<feature type="signal peptide" evidence="7">
    <location>
        <begin position="1"/>
        <end position="25"/>
    </location>
</feature>
<evidence type="ECO:0000313" key="9">
    <source>
        <dbReference type="Proteomes" id="UP000031036"/>
    </source>
</evidence>
<keyword evidence="9" id="KW-1185">Reference proteome</keyword>
<protein>
    <recommendedName>
        <fullName evidence="7">Phospholipase B-like</fullName>
        <ecNumber evidence="7">3.1.1.-</ecNumber>
    </recommendedName>
</protein>
<organism evidence="8 9">
    <name type="scientific">Toxocara canis</name>
    <name type="common">Canine roundworm</name>
    <dbReference type="NCBI Taxonomy" id="6265"/>
    <lineage>
        <taxon>Eukaryota</taxon>
        <taxon>Metazoa</taxon>
        <taxon>Ecdysozoa</taxon>
        <taxon>Nematoda</taxon>
        <taxon>Chromadorea</taxon>
        <taxon>Rhabditida</taxon>
        <taxon>Spirurina</taxon>
        <taxon>Ascaridomorpha</taxon>
        <taxon>Ascaridoidea</taxon>
        <taxon>Toxocaridae</taxon>
        <taxon>Toxocara</taxon>
    </lineage>
</organism>
<dbReference type="GO" id="GO:0004620">
    <property type="term" value="F:phospholipase activity"/>
    <property type="evidence" value="ECO:0007669"/>
    <property type="project" value="InterPro"/>
</dbReference>
<dbReference type="AlphaFoldDB" id="A0A0B2VME7"/>
<dbReference type="Gene3D" id="3.60.60.30">
    <property type="match status" value="1"/>
</dbReference>
<evidence type="ECO:0000256" key="2">
    <source>
        <dbReference type="ARBA" id="ARBA00022729"/>
    </source>
</evidence>
<name>A0A0B2VME7_TOXCA</name>
<dbReference type="PANTHER" id="PTHR12370">
    <property type="entry name" value="PHOSPHOLIPASE B-RELATED"/>
    <property type="match status" value="1"/>
</dbReference>
<dbReference type="EMBL" id="JPKZ01001320">
    <property type="protein sequence ID" value="KHN82617.1"/>
    <property type="molecule type" value="Genomic_DNA"/>
</dbReference>
<keyword evidence="4 7" id="KW-0442">Lipid degradation</keyword>
<dbReference type="OrthoDB" id="443524at2759"/>
<comment type="similarity">
    <text evidence="1 7">Belongs to the phospholipase B-like family.</text>
</comment>
<dbReference type="GO" id="GO:0009395">
    <property type="term" value="P:phospholipid catabolic process"/>
    <property type="evidence" value="ECO:0007669"/>
    <property type="project" value="TreeGrafter"/>
</dbReference>
<dbReference type="EC" id="3.1.1.-" evidence="7"/>
<gene>
    <name evidence="8" type="primary">F09B12.3</name>
    <name evidence="8" type="ORF">Tcan_10394</name>
</gene>
<comment type="caution">
    <text evidence="8">The sequence shown here is derived from an EMBL/GenBank/DDBJ whole genome shotgun (WGS) entry which is preliminary data.</text>
</comment>
<keyword evidence="6" id="KW-0325">Glycoprotein</keyword>
<sequence length="564" mass="65460">MSCLSIKWVILFLAFVFFQVHHCRSNDVFVDSAESEPFVDAIDRSNPATHQPPEPGHEKLYTYRSICMSDEGKMRILHGFDCRYQVAVGRFRNAVNDSGWSFLEIETKPEYPPEIQAYAAGVLEGNLSSVVIGYHIQNVIEDYCKNYTEYCKRLNNFIDENMKWIKEELAKKQPDDAYWAEVNRTLHQLTGLYHGYDGAMLSPNISFERHPILMLNMHGGDFYDLEKKFNKTVDPNHEKCSGLVKVAPDNADLFISQVTMSGYENMMRVLKLYKFGFDKKIVPGHTTTFSSYPAMLYSSDDFALMSSGLIPSWLRVKVANELASTAREWCEIFERYNSGTYNNQWVILDYKRFTPGKGLPPNELLFVLEQVPGTVVYRDLTWYLRKHTYFPSYNVPYFKNITTLSGYDKYAEKMGDWFRWDAAPRARIFERDHSKVVDIDSLTKLMRYNDYKHDEFSRCNCTPPYSAEAAISARGDLNPPDGVYPLPFMGHRNHGGLDYKGTNYALFKRLRFHAIGCPTYDDVPAFQWSKFDYDTKVKHVGHPDLWKFEVIETRWETPNVRADL</sequence>
<reference evidence="8 9" key="1">
    <citation type="submission" date="2014-11" db="EMBL/GenBank/DDBJ databases">
        <title>Genetic blueprint of the zoonotic pathogen Toxocara canis.</title>
        <authorList>
            <person name="Zhu X.-Q."/>
            <person name="Korhonen P.K."/>
            <person name="Cai H."/>
            <person name="Young N.D."/>
            <person name="Nejsum P."/>
            <person name="von Samson-Himmelstjerna G."/>
            <person name="Boag P.R."/>
            <person name="Tan P."/>
            <person name="Li Q."/>
            <person name="Min J."/>
            <person name="Yang Y."/>
            <person name="Wang X."/>
            <person name="Fang X."/>
            <person name="Hall R.S."/>
            <person name="Hofmann A."/>
            <person name="Sternberg P.W."/>
            <person name="Jex A.R."/>
            <person name="Gasser R.B."/>
        </authorList>
    </citation>
    <scope>NUCLEOTIDE SEQUENCE [LARGE SCALE GENOMIC DNA]</scope>
    <source>
        <strain evidence="8">PN_DK_2014</strain>
    </source>
</reference>
<dbReference type="Proteomes" id="UP000031036">
    <property type="component" value="Unassembled WGS sequence"/>
</dbReference>
<dbReference type="GO" id="GO:0005576">
    <property type="term" value="C:extracellular region"/>
    <property type="evidence" value="ECO:0007669"/>
    <property type="project" value="TreeGrafter"/>
</dbReference>
<keyword evidence="5 7" id="KW-0443">Lipid metabolism</keyword>
<proteinExistence type="inferred from homology"/>
<dbReference type="PANTHER" id="PTHR12370:SF7">
    <property type="entry name" value="PHOSPHOLIPASE B-LIKE 2-RELATED"/>
    <property type="match status" value="1"/>
</dbReference>
<evidence type="ECO:0000313" key="8">
    <source>
        <dbReference type="EMBL" id="KHN82617.1"/>
    </source>
</evidence>
<comment type="function">
    <text evidence="7">Putative phospholipase.</text>
</comment>
<evidence type="ECO:0000256" key="6">
    <source>
        <dbReference type="ARBA" id="ARBA00023180"/>
    </source>
</evidence>
<accession>A0A0B2VME7</accession>
<evidence type="ECO:0000256" key="1">
    <source>
        <dbReference type="ARBA" id="ARBA00007835"/>
    </source>
</evidence>
<evidence type="ECO:0000256" key="7">
    <source>
        <dbReference type="RuleBase" id="RU364138"/>
    </source>
</evidence>
<keyword evidence="3 7" id="KW-0378">Hydrolase</keyword>
<evidence type="ECO:0000256" key="3">
    <source>
        <dbReference type="ARBA" id="ARBA00022801"/>
    </source>
</evidence>
<feature type="chain" id="PRO_5011329285" description="Phospholipase B-like" evidence="7">
    <location>
        <begin position="26"/>
        <end position="564"/>
    </location>
</feature>
<dbReference type="InterPro" id="IPR007000">
    <property type="entry name" value="PLipase_B-like"/>
</dbReference>